<dbReference type="GO" id="GO:0005829">
    <property type="term" value="C:cytosol"/>
    <property type="evidence" value="ECO:0007669"/>
    <property type="project" value="TreeGrafter"/>
</dbReference>
<dbReference type="GO" id="GO:0071978">
    <property type="term" value="P:bacterial-type flagellum-dependent swarming motility"/>
    <property type="evidence" value="ECO:0007669"/>
    <property type="project" value="TreeGrafter"/>
</dbReference>
<evidence type="ECO:0000259" key="5">
    <source>
        <dbReference type="Pfam" id="PF00460"/>
    </source>
</evidence>
<keyword evidence="9" id="KW-1185">Reference proteome</keyword>
<dbReference type="SUPFAM" id="SSF117143">
    <property type="entry name" value="Flagellar hook protein flgE"/>
    <property type="match status" value="1"/>
</dbReference>
<reference evidence="8 9" key="1">
    <citation type="submission" date="2019-03" db="EMBL/GenBank/DDBJ databases">
        <title>Draft genome sequence data and analysis of a Fermenting Bacterium, Soehngenia longevitae strain 1933PT, isolated from petroleum reservoir in Azerbaijan.</title>
        <authorList>
            <person name="Grouzdev D.S."/>
            <person name="Bidzhieva S.K."/>
            <person name="Sokolova D.S."/>
            <person name="Tourova T.P."/>
            <person name="Poltaraus A.B."/>
            <person name="Nazina T.N."/>
        </authorList>
    </citation>
    <scope>NUCLEOTIDE SEQUENCE [LARGE SCALE GENOMIC DNA]</scope>
    <source>
        <strain evidence="8 9">1933P</strain>
    </source>
</reference>
<dbReference type="GO" id="GO:0009425">
    <property type="term" value="C:bacterial-type flagellum basal body"/>
    <property type="evidence" value="ECO:0007669"/>
    <property type="project" value="UniProtKB-SubCell"/>
</dbReference>
<dbReference type="Pfam" id="PF00460">
    <property type="entry name" value="Flg_bb_rod"/>
    <property type="match status" value="1"/>
</dbReference>
<keyword evidence="8" id="KW-0969">Cilium</keyword>
<protein>
    <recommendedName>
        <fullName evidence="4">Flagellar hook protein FlgE</fullName>
    </recommendedName>
</protein>
<dbReference type="RefSeq" id="WP_135271240.1">
    <property type="nucleotide sequence ID" value="NZ_SRIB01000008.1"/>
</dbReference>
<dbReference type="InterPro" id="IPR037925">
    <property type="entry name" value="FlgE/F/G-like"/>
</dbReference>
<dbReference type="NCBIfam" id="TIGR03506">
    <property type="entry name" value="FlgEFG_subfam"/>
    <property type="match status" value="2"/>
</dbReference>
<dbReference type="PANTHER" id="PTHR30435:SF1">
    <property type="entry name" value="FLAGELLAR HOOK PROTEIN FLGE"/>
    <property type="match status" value="1"/>
</dbReference>
<dbReference type="Proteomes" id="UP000298381">
    <property type="component" value="Unassembled WGS sequence"/>
</dbReference>
<dbReference type="EMBL" id="SRIB01000008">
    <property type="protein sequence ID" value="TFZ39924.1"/>
    <property type="molecule type" value="Genomic_DNA"/>
</dbReference>
<comment type="function">
    <text evidence="4">A flexible structure which links the flagellar filament to the drive apparatus in the basal body.</text>
</comment>
<dbReference type="PANTHER" id="PTHR30435">
    <property type="entry name" value="FLAGELLAR PROTEIN"/>
    <property type="match status" value="1"/>
</dbReference>
<keyword evidence="3 4" id="KW-0975">Bacterial flagellum</keyword>
<dbReference type="Pfam" id="PF06429">
    <property type="entry name" value="Flg_bbr_C"/>
    <property type="match status" value="1"/>
</dbReference>
<evidence type="ECO:0000259" key="6">
    <source>
        <dbReference type="Pfam" id="PF06429"/>
    </source>
</evidence>
<comment type="similarity">
    <text evidence="2 4">Belongs to the flagella basal body rod proteins family.</text>
</comment>
<feature type="domain" description="Flagellar basal body rod protein N-terminal" evidence="5">
    <location>
        <begin position="5"/>
        <end position="35"/>
    </location>
</feature>
<feature type="domain" description="Flagellar basal-body/hook protein C-terminal" evidence="6">
    <location>
        <begin position="261"/>
        <end position="306"/>
    </location>
</feature>
<evidence type="ECO:0000256" key="3">
    <source>
        <dbReference type="ARBA" id="ARBA00023143"/>
    </source>
</evidence>
<keyword evidence="8" id="KW-0282">Flagellum</keyword>
<dbReference type="InterPro" id="IPR001444">
    <property type="entry name" value="Flag_bb_rod_N"/>
</dbReference>
<sequence length="308" mass="33027">MLRSLYSGVNGMKGFQTKMDVLANNIANVNTTAYKSSRVRFQDMLSQTMANAQSPSTNGLGGINGKQVGLGVKVGAIDMMMTDGALQPTNRGLDFAIEGEGFFAVSPDNNGNTKYYTRDGAFFTDYEGNLVNSNGERVLGYIVNGMTKNPTTNVYSYTTPATLNAPNGINDLDKLKPLVIPEKILVGASTLDLESYSIDGSGQIIGVYSDGKSYLLGQIGVVGFNNPEGLEKIGNNNYVASNNSGMPEVGIAGQKGLGVIRQGFLEMSNVDLANEFTEMIIASRAYQANSRSITTSDEMLQELINLKR</sequence>
<dbReference type="InterPro" id="IPR020013">
    <property type="entry name" value="Flagellar_FlgE/F/G"/>
</dbReference>
<proteinExistence type="inferred from homology"/>
<accession>A0A4Z0D5D8</accession>
<organism evidence="8 9">
    <name type="scientific">Soehngenia longivitae</name>
    <dbReference type="NCBI Taxonomy" id="2562294"/>
    <lineage>
        <taxon>Bacteria</taxon>
        <taxon>Bacillati</taxon>
        <taxon>Bacillota</taxon>
        <taxon>Tissierellia</taxon>
        <taxon>Tissierellales</taxon>
        <taxon>Tissierellaceae</taxon>
        <taxon>Soehngenia</taxon>
    </lineage>
</organism>
<comment type="caution">
    <text evidence="8">The sequence shown here is derived from an EMBL/GenBank/DDBJ whole genome shotgun (WGS) entry which is preliminary data.</text>
</comment>
<dbReference type="InterPro" id="IPR010930">
    <property type="entry name" value="Flg_bb/hook_C_dom"/>
</dbReference>
<gene>
    <name evidence="8" type="ORF">E4100_06580</name>
</gene>
<dbReference type="InterPro" id="IPR019776">
    <property type="entry name" value="Flagellar_basal_body_rod_CS"/>
</dbReference>
<evidence type="ECO:0000313" key="8">
    <source>
        <dbReference type="EMBL" id="TFZ39924.1"/>
    </source>
</evidence>
<evidence type="ECO:0000313" key="9">
    <source>
        <dbReference type="Proteomes" id="UP000298381"/>
    </source>
</evidence>
<dbReference type="Pfam" id="PF22692">
    <property type="entry name" value="LlgE_F_G_D1"/>
    <property type="match status" value="1"/>
</dbReference>
<dbReference type="AlphaFoldDB" id="A0A4Z0D5D8"/>
<dbReference type="GO" id="GO:0009424">
    <property type="term" value="C:bacterial-type flagellum hook"/>
    <property type="evidence" value="ECO:0007669"/>
    <property type="project" value="TreeGrafter"/>
</dbReference>
<dbReference type="PROSITE" id="PS00588">
    <property type="entry name" value="FLAGELLA_BB_ROD"/>
    <property type="match status" value="1"/>
</dbReference>
<feature type="domain" description="Flagellar hook protein FlgE/F/G-like D1" evidence="7">
    <location>
        <begin position="96"/>
        <end position="204"/>
    </location>
</feature>
<name>A0A4Z0D5D8_9FIRM</name>
<evidence type="ECO:0000256" key="4">
    <source>
        <dbReference type="RuleBase" id="RU362116"/>
    </source>
</evidence>
<comment type="subcellular location">
    <subcellularLocation>
        <location evidence="1 4">Bacterial flagellum basal body</location>
    </subcellularLocation>
</comment>
<dbReference type="OrthoDB" id="9804559at2"/>
<evidence type="ECO:0000256" key="1">
    <source>
        <dbReference type="ARBA" id="ARBA00004117"/>
    </source>
</evidence>
<dbReference type="InterPro" id="IPR053967">
    <property type="entry name" value="LlgE_F_G-like_D1"/>
</dbReference>
<evidence type="ECO:0000256" key="2">
    <source>
        <dbReference type="ARBA" id="ARBA00009677"/>
    </source>
</evidence>
<keyword evidence="8" id="KW-0966">Cell projection</keyword>
<evidence type="ECO:0000259" key="7">
    <source>
        <dbReference type="Pfam" id="PF22692"/>
    </source>
</evidence>